<dbReference type="AlphaFoldDB" id="A0A0N5C5A7"/>
<dbReference type="Proteomes" id="UP000046392">
    <property type="component" value="Unplaced"/>
</dbReference>
<evidence type="ECO:0000259" key="2">
    <source>
        <dbReference type="Pfam" id="PF01764"/>
    </source>
</evidence>
<feature type="signal peptide" evidence="1">
    <location>
        <begin position="1"/>
        <end position="24"/>
    </location>
</feature>
<reference evidence="4" key="1">
    <citation type="submission" date="2017-02" db="UniProtKB">
        <authorList>
            <consortium name="WormBaseParasite"/>
        </authorList>
    </citation>
    <scope>IDENTIFICATION</scope>
</reference>
<dbReference type="CDD" id="cd00519">
    <property type="entry name" value="Lipase_3"/>
    <property type="match status" value="1"/>
</dbReference>
<evidence type="ECO:0000256" key="1">
    <source>
        <dbReference type="SAM" id="SignalP"/>
    </source>
</evidence>
<dbReference type="WBParaSite" id="SPAL_0001313500.1">
    <property type="protein sequence ID" value="SPAL_0001313500.1"/>
    <property type="gene ID" value="SPAL_0001313500"/>
</dbReference>
<dbReference type="InterPro" id="IPR029058">
    <property type="entry name" value="AB_hydrolase_fold"/>
</dbReference>
<proteinExistence type="predicted"/>
<dbReference type="SUPFAM" id="SSF53474">
    <property type="entry name" value="alpha/beta-Hydrolases"/>
    <property type="match status" value="1"/>
</dbReference>
<organism evidence="3 4">
    <name type="scientific">Strongyloides papillosus</name>
    <name type="common">Intestinal threadworm</name>
    <dbReference type="NCBI Taxonomy" id="174720"/>
    <lineage>
        <taxon>Eukaryota</taxon>
        <taxon>Metazoa</taxon>
        <taxon>Ecdysozoa</taxon>
        <taxon>Nematoda</taxon>
        <taxon>Chromadorea</taxon>
        <taxon>Rhabditida</taxon>
        <taxon>Tylenchina</taxon>
        <taxon>Panagrolaimomorpha</taxon>
        <taxon>Strongyloidoidea</taxon>
        <taxon>Strongyloididae</taxon>
        <taxon>Strongyloides</taxon>
    </lineage>
</organism>
<dbReference type="Gene3D" id="3.40.50.1820">
    <property type="entry name" value="alpha/beta hydrolase"/>
    <property type="match status" value="1"/>
</dbReference>
<accession>A0A0N5C5A7</accession>
<dbReference type="PANTHER" id="PTHR45908">
    <property type="entry name" value="PROTEIN CBG11750-RELATED"/>
    <property type="match status" value="1"/>
</dbReference>
<dbReference type="Pfam" id="PF01764">
    <property type="entry name" value="Lipase_3"/>
    <property type="match status" value="1"/>
</dbReference>
<sequence>MFLIKKFFLLFLELLLLIFIKSLRRPIKAPYNQELASYLHLLCFESYFVDAGRCISKFVPFFRSYNFYESKVVVCDESRNKCGFYVLVSVYENFIVLVFSGTLTNSQLLKQPLSFFQKRIYYSNSGLVNKYYAKSFEKIWVHAKRVFFDRRFRSYKVYVTGHSLGAVFASLAAFKISYSKYRNGKDIFLYTFGGPRIGSLEFAKNFDKLVPNSWRVVVSTDIVPHFPPCTKMKERNLKFYKRIFRRRKSKPCDPYDHNGYYHHGVEVWYPLGTKSKYFICNGYPKNEDFGCSDGLVYHKRSFWENRRNHSIYFIDLLDKYIDIFLYKPNVICALDKDPKNSRYQLGD</sequence>
<dbReference type="GO" id="GO:0006629">
    <property type="term" value="P:lipid metabolic process"/>
    <property type="evidence" value="ECO:0007669"/>
    <property type="project" value="InterPro"/>
</dbReference>
<evidence type="ECO:0000313" key="3">
    <source>
        <dbReference type="Proteomes" id="UP000046392"/>
    </source>
</evidence>
<protein>
    <submittedName>
        <fullName evidence="4">Lipase_3 domain-containing protein</fullName>
    </submittedName>
</protein>
<dbReference type="InterPro" id="IPR002921">
    <property type="entry name" value="Fungal_lipase-type"/>
</dbReference>
<feature type="chain" id="PRO_5005895429" evidence="1">
    <location>
        <begin position="25"/>
        <end position="347"/>
    </location>
</feature>
<keyword evidence="1" id="KW-0732">Signal</keyword>
<dbReference type="PANTHER" id="PTHR45908:SF5">
    <property type="entry name" value="FUNGAL LIPASE-LIKE DOMAIN-CONTAINING PROTEIN"/>
    <property type="match status" value="1"/>
</dbReference>
<keyword evidence="3" id="KW-1185">Reference proteome</keyword>
<feature type="domain" description="Fungal lipase-type" evidence="2">
    <location>
        <begin position="96"/>
        <end position="230"/>
    </location>
</feature>
<name>A0A0N5C5A7_STREA</name>
<evidence type="ECO:0000313" key="4">
    <source>
        <dbReference type="WBParaSite" id="SPAL_0001313500.1"/>
    </source>
</evidence>